<name>A0A0D0BLA5_9AGAM</name>
<evidence type="ECO:0000313" key="2">
    <source>
        <dbReference type="Proteomes" id="UP000054485"/>
    </source>
</evidence>
<reference evidence="1 2" key="1">
    <citation type="submission" date="2014-04" db="EMBL/GenBank/DDBJ databases">
        <authorList>
            <consortium name="DOE Joint Genome Institute"/>
            <person name="Kuo A."/>
            <person name="Ruytinx J."/>
            <person name="Rineau F."/>
            <person name="Colpaert J."/>
            <person name="Kohler A."/>
            <person name="Nagy L.G."/>
            <person name="Floudas D."/>
            <person name="Copeland A."/>
            <person name="Barry K.W."/>
            <person name="Cichocki N."/>
            <person name="Veneault-Fourrey C."/>
            <person name="LaButti K."/>
            <person name="Lindquist E.A."/>
            <person name="Lipzen A."/>
            <person name="Lundell T."/>
            <person name="Morin E."/>
            <person name="Murat C."/>
            <person name="Sun H."/>
            <person name="Tunlid A."/>
            <person name="Henrissat B."/>
            <person name="Grigoriev I.V."/>
            <person name="Hibbett D.S."/>
            <person name="Martin F."/>
            <person name="Nordberg H.P."/>
            <person name="Cantor M.N."/>
            <person name="Hua S.X."/>
        </authorList>
    </citation>
    <scope>NUCLEOTIDE SEQUENCE [LARGE SCALE GENOMIC DNA]</scope>
    <source>
        <strain evidence="1 2">UH-Slu-Lm8-n1</strain>
    </source>
</reference>
<protein>
    <submittedName>
        <fullName evidence="1">Uncharacterized protein</fullName>
    </submittedName>
</protein>
<sequence>MAVYSAQSWPPIMVASIVMKSYCKVGRIHVSQTSRSKENFNSTSLNEASVTSCTFAALQLPAKTPRNRFRSHLLASRIRFHALPIPLNIRPKAILALAVPAIINYLLSCRALGSRL</sequence>
<dbReference type="Proteomes" id="UP000054485">
    <property type="component" value="Unassembled WGS sequence"/>
</dbReference>
<evidence type="ECO:0000313" key="1">
    <source>
        <dbReference type="EMBL" id="KIK46747.1"/>
    </source>
</evidence>
<organism evidence="1 2">
    <name type="scientific">Suillus luteus UH-Slu-Lm8-n1</name>
    <dbReference type="NCBI Taxonomy" id="930992"/>
    <lineage>
        <taxon>Eukaryota</taxon>
        <taxon>Fungi</taxon>
        <taxon>Dikarya</taxon>
        <taxon>Basidiomycota</taxon>
        <taxon>Agaricomycotina</taxon>
        <taxon>Agaricomycetes</taxon>
        <taxon>Agaricomycetidae</taxon>
        <taxon>Boletales</taxon>
        <taxon>Suillineae</taxon>
        <taxon>Suillaceae</taxon>
        <taxon>Suillus</taxon>
    </lineage>
</organism>
<dbReference type="EMBL" id="KN835155">
    <property type="protein sequence ID" value="KIK46747.1"/>
    <property type="molecule type" value="Genomic_DNA"/>
</dbReference>
<accession>A0A0D0BLA5</accession>
<keyword evidence="2" id="KW-1185">Reference proteome</keyword>
<reference evidence="2" key="2">
    <citation type="submission" date="2015-01" db="EMBL/GenBank/DDBJ databases">
        <title>Evolutionary Origins and Diversification of the Mycorrhizal Mutualists.</title>
        <authorList>
            <consortium name="DOE Joint Genome Institute"/>
            <consortium name="Mycorrhizal Genomics Consortium"/>
            <person name="Kohler A."/>
            <person name="Kuo A."/>
            <person name="Nagy L.G."/>
            <person name="Floudas D."/>
            <person name="Copeland A."/>
            <person name="Barry K.W."/>
            <person name="Cichocki N."/>
            <person name="Veneault-Fourrey C."/>
            <person name="LaButti K."/>
            <person name="Lindquist E.A."/>
            <person name="Lipzen A."/>
            <person name="Lundell T."/>
            <person name="Morin E."/>
            <person name="Murat C."/>
            <person name="Riley R."/>
            <person name="Ohm R."/>
            <person name="Sun H."/>
            <person name="Tunlid A."/>
            <person name="Henrissat B."/>
            <person name="Grigoriev I.V."/>
            <person name="Hibbett D.S."/>
            <person name="Martin F."/>
        </authorList>
    </citation>
    <scope>NUCLEOTIDE SEQUENCE [LARGE SCALE GENOMIC DNA]</scope>
    <source>
        <strain evidence="2">UH-Slu-Lm8-n1</strain>
    </source>
</reference>
<dbReference type="HOGENOM" id="CLU_2098442_0_0_1"/>
<gene>
    <name evidence="1" type="ORF">CY34DRAFT_368425</name>
</gene>
<proteinExistence type="predicted"/>
<dbReference type="InParanoid" id="A0A0D0BLA5"/>
<dbReference type="AlphaFoldDB" id="A0A0D0BLA5"/>